<evidence type="ECO:0000256" key="7">
    <source>
        <dbReference type="ARBA" id="ARBA00049972"/>
    </source>
</evidence>
<evidence type="ECO:0000259" key="9">
    <source>
        <dbReference type="PROSITE" id="PS00631"/>
    </source>
</evidence>
<feature type="active site" evidence="8">
    <location>
        <position position="335"/>
    </location>
</feature>
<evidence type="ECO:0000256" key="6">
    <source>
        <dbReference type="ARBA" id="ARBA00022801"/>
    </source>
</evidence>
<feature type="binding site" evidence="8">
    <location>
        <position position="254"/>
    </location>
    <ligand>
        <name>Mn(2+)</name>
        <dbReference type="ChEBI" id="CHEBI:29035"/>
        <label>2</label>
    </ligand>
</feature>
<dbReference type="STRING" id="504805.SAMN05421505_109110"/>
<keyword evidence="4 8" id="KW-0031">Aminopeptidase</keyword>
<dbReference type="InterPro" id="IPR011356">
    <property type="entry name" value="Leucine_aapep/pepB"/>
</dbReference>
<comment type="catalytic activity">
    <reaction evidence="1 8">
        <text>Release of an N-terminal amino acid, Xaa-|-Yaa-, in which Xaa is preferably Leu, but may be other amino acids including Pro although not Arg or Lys, and Yaa may be Pro. Amino acid amides and methyl esters are also readily hydrolyzed, but rates on arylamides are exceedingly low.</text>
        <dbReference type="EC" id="3.4.11.1"/>
    </reaction>
</comment>
<feature type="binding site" evidence="8">
    <location>
        <position position="254"/>
    </location>
    <ligand>
        <name>Mn(2+)</name>
        <dbReference type="ChEBI" id="CHEBI:29035"/>
        <label>1</label>
    </ligand>
</feature>
<dbReference type="Gene3D" id="3.40.220.10">
    <property type="entry name" value="Leucine Aminopeptidase, subunit E, domain 1"/>
    <property type="match status" value="1"/>
</dbReference>
<dbReference type="Gene3D" id="3.40.630.10">
    <property type="entry name" value="Zn peptidases"/>
    <property type="match status" value="1"/>
</dbReference>
<feature type="binding site" evidence="8">
    <location>
        <position position="249"/>
    </location>
    <ligand>
        <name>Mn(2+)</name>
        <dbReference type="ChEBI" id="CHEBI:29035"/>
        <label>2</label>
    </ligand>
</feature>
<comment type="catalytic activity">
    <reaction evidence="2 8">
        <text>Release of an N-terminal amino acid, preferentially leucine, but not glutamic or aspartic acids.</text>
        <dbReference type="EC" id="3.4.11.10"/>
    </reaction>
</comment>
<feature type="active site" evidence="8">
    <location>
        <position position="261"/>
    </location>
</feature>
<evidence type="ECO:0000256" key="8">
    <source>
        <dbReference type="HAMAP-Rule" id="MF_00181"/>
    </source>
</evidence>
<evidence type="ECO:0000313" key="10">
    <source>
        <dbReference type="EMBL" id="SDG91798.1"/>
    </source>
</evidence>
<dbReference type="GO" id="GO:0006508">
    <property type="term" value="P:proteolysis"/>
    <property type="evidence" value="ECO:0007669"/>
    <property type="project" value="UniProtKB-KW"/>
</dbReference>
<dbReference type="SUPFAM" id="SSF52949">
    <property type="entry name" value="Macro domain-like"/>
    <property type="match status" value="1"/>
</dbReference>
<protein>
    <recommendedName>
        <fullName evidence="8">Probable cytosol aminopeptidase</fullName>
        <ecNumber evidence="8">3.4.11.1</ecNumber>
    </recommendedName>
    <alternativeName>
        <fullName evidence="8">Leucine aminopeptidase</fullName>
        <shortName evidence="8">LAP</shortName>
        <ecNumber evidence="8">3.4.11.10</ecNumber>
    </alternativeName>
    <alternativeName>
        <fullName evidence="8">Leucyl aminopeptidase</fullName>
    </alternativeName>
</protein>
<dbReference type="RefSeq" id="WP_245691010.1">
    <property type="nucleotide sequence ID" value="NZ_FNCN01000009.1"/>
</dbReference>
<evidence type="ECO:0000256" key="3">
    <source>
        <dbReference type="ARBA" id="ARBA00009528"/>
    </source>
</evidence>
<keyword evidence="5 8" id="KW-0645">Protease</keyword>
<accession>A0A1G7Y5Q0</accession>
<dbReference type="PROSITE" id="PS00631">
    <property type="entry name" value="CYTOSOL_AP"/>
    <property type="match status" value="1"/>
</dbReference>
<feature type="binding site" evidence="8">
    <location>
        <position position="331"/>
    </location>
    <ligand>
        <name>Mn(2+)</name>
        <dbReference type="ChEBI" id="CHEBI:29035"/>
        <label>1</label>
    </ligand>
</feature>
<comment type="similarity">
    <text evidence="3 8">Belongs to the peptidase M17 family.</text>
</comment>
<dbReference type="EMBL" id="FNCN01000009">
    <property type="protein sequence ID" value="SDG91798.1"/>
    <property type="molecule type" value="Genomic_DNA"/>
</dbReference>
<feature type="domain" description="Cytosol aminopeptidase" evidence="9">
    <location>
        <begin position="329"/>
        <end position="336"/>
    </location>
</feature>
<feature type="binding site" evidence="8">
    <location>
        <position position="333"/>
    </location>
    <ligand>
        <name>Mn(2+)</name>
        <dbReference type="ChEBI" id="CHEBI:29035"/>
        <label>2</label>
    </ligand>
</feature>
<keyword evidence="8" id="KW-0464">Manganese</keyword>
<keyword evidence="8" id="KW-0479">Metal-binding</keyword>
<feature type="binding site" evidence="8">
    <location>
        <position position="272"/>
    </location>
    <ligand>
        <name>Mn(2+)</name>
        <dbReference type="ChEBI" id="CHEBI:29035"/>
        <label>2</label>
    </ligand>
</feature>
<gene>
    <name evidence="8" type="primary">pepA</name>
    <name evidence="10" type="ORF">SAMN05421505_109110</name>
</gene>
<dbReference type="HAMAP" id="MF_00181">
    <property type="entry name" value="Cytosol_peptidase_M17"/>
    <property type="match status" value="1"/>
</dbReference>
<dbReference type="EC" id="3.4.11.10" evidence="8"/>
<dbReference type="PANTHER" id="PTHR11963:SF23">
    <property type="entry name" value="CYTOSOL AMINOPEPTIDASE"/>
    <property type="match status" value="1"/>
</dbReference>
<dbReference type="Pfam" id="PF00883">
    <property type="entry name" value="Peptidase_M17"/>
    <property type="match status" value="1"/>
</dbReference>
<dbReference type="CDD" id="cd00433">
    <property type="entry name" value="Peptidase_M17"/>
    <property type="match status" value="1"/>
</dbReference>
<keyword evidence="11" id="KW-1185">Reference proteome</keyword>
<sequence length="492" mass="51250">MPLDTSIAVRSRVSERAELVAIPFGRDLKPDAPELPVPVAGLLAYYEAKGDAGEIVEIPVARGEAVGRVLLYGVGDATEGELRRAGAALARAAKGRPSLSVVPPSGPVSSLVEGALLAAYSFSIGSRRTTSVTSIEIATSADAGDGSTVSAELEADVRKGEIAARAVALARDLANTPASVKSPAWLAERAEEQGLPTKVWTERELRAEGFGGILAVGAGSAYEPRLIKLSYEPEGVEGEQLRHVVLVGKGITFDSGGLSLKPTDNMKLQKTDMSGGAVVIAVMSALRDLGVRTRVTGLIASAENMPSGSAMRPGDVITQYGGRTVEVLNTDAEGRLVLADALAYADAELDPDVMIDIATLTGAVTVALGRDVAALFANDDDLAGELVEAGQAVGDRLWRMPLIEDYMPAIKSAVADLANLEAGKRHGADAVTAALFLREFTGRRPWAHLDIAGAGRSMVDAGILSKGATGFGVRLLLDWLARDPAGRSSDPR</sequence>
<proteinExistence type="inferred from homology"/>
<evidence type="ECO:0000256" key="5">
    <source>
        <dbReference type="ARBA" id="ARBA00022670"/>
    </source>
</evidence>
<evidence type="ECO:0000313" key="11">
    <source>
        <dbReference type="Proteomes" id="UP000198923"/>
    </source>
</evidence>
<dbReference type="PRINTS" id="PR00481">
    <property type="entry name" value="LAMNOPPTDASE"/>
</dbReference>
<dbReference type="InterPro" id="IPR023042">
    <property type="entry name" value="Peptidase_M17_leu_NH2_pept"/>
</dbReference>
<dbReference type="AlphaFoldDB" id="A0A1G7Y5Q0"/>
<dbReference type="GO" id="GO:0030145">
    <property type="term" value="F:manganese ion binding"/>
    <property type="evidence" value="ECO:0007669"/>
    <property type="project" value="UniProtKB-UniRule"/>
</dbReference>
<organism evidence="10 11">
    <name type="scientific">Sinosporangium album</name>
    <dbReference type="NCBI Taxonomy" id="504805"/>
    <lineage>
        <taxon>Bacteria</taxon>
        <taxon>Bacillati</taxon>
        <taxon>Actinomycetota</taxon>
        <taxon>Actinomycetes</taxon>
        <taxon>Streptosporangiales</taxon>
        <taxon>Streptosporangiaceae</taxon>
        <taxon>Sinosporangium</taxon>
    </lineage>
</organism>
<dbReference type="GO" id="GO:0005737">
    <property type="term" value="C:cytoplasm"/>
    <property type="evidence" value="ECO:0007669"/>
    <property type="project" value="UniProtKB-SubCell"/>
</dbReference>
<keyword evidence="6 8" id="KW-0378">Hydrolase</keyword>
<dbReference type="EC" id="3.4.11.1" evidence="8"/>
<dbReference type="InterPro" id="IPR008283">
    <property type="entry name" value="Peptidase_M17_N"/>
</dbReference>
<comment type="subcellular location">
    <subcellularLocation>
        <location evidence="8">Cytoplasm</location>
    </subcellularLocation>
</comment>
<comment type="function">
    <text evidence="7 8">Presumably involved in the processing and regular turnover of intracellular proteins. Catalyzes the removal of unsubstituted N-terminal amino acids from various peptides.</text>
</comment>
<keyword evidence="8" id="KW-0963">Cytoplasm</keyword>
<name>A0A1G7Y5Q0_9ACTN</name>
<dbReference type="PANTHER" id="PTHR11963">
    <property type="entry name" value="LEUCINE AMINOPEPTIDASE-RELATED"/>
    <property type="match status" value="1"/>
</dbReference>
<dbReference type="Pfam" id="PF02789">
    <property type="entry name" value="Peptidase_M17_N"/>
    <property type="match status" value="1"/>
</dbReference>
<dbReference type="Proteomes" id="UP000198923">
    <property type="component" value="Unassembled WGS sequence"/>
</dbReference>
<dbReference type="InterPro" id="IPR000819">
    <property type="entry name" value="Peptidase_M17_C"/>
</dbReference>
<evidence type="ECO:0000256" key="4">
    <source>
        <dbReference type="ARBA" id="ARBA00022438"/>
    </source>
</evidence>
<reference evidence="10 11" key="1">
    <citation type="submission" date="2016-10" db="EMBL/GenBank/DDBJ databases">
        <authorList>
            <person name="de Groot N.N."/>
        </authorList>
    </citation>
    <scope>NUCLEOTIDE SEQUENCE [LARGE SCALE GENOMIC DNA]</scope>
    <source>
        <strain evidence="10 11">CPCC 201354</strain>
    </source>
</reference>
<feature type="binding site" evidence="8">
    <location>
        <position position="333"/>
    </location>
    <ligand>
        <name>Mn(2+)</name>
        <dbReference type="ChEBI" id="CHEBI:29035"/>
        <label>1</label>
    </ligand>
</feature>
<dbReference type="InterPro" id="IPR043472">
    <property type="entry name" value="Macro_dom-like"/>
</dbReference>
<dbReference type="SUPFAM" id="SSF53187">
    <property type="entry name" value="Zn-dependent exopeptidases"/>
    <property type="match status" value="1"/>
</dbReference>
<evidence type="ECO:0000256" key="1">
    <source>
        <dbReference type="ARBA" id="ARBA00000135"/>
    </source>
</evidence>
<dbReference type="GO" id="GO:0070006">
    <property type="term" value="F:metalloaminopeptidase activity"/>
    <property type="evidence" value="ECO:0007669"/>
    <property type="project" value="InterPro"/>
</dbReference>
<comment type="cofactor">
    <cofactor evidence="8">
        <name>Mn(2+)</name>
        <dbReference type="ChEBI" id="CHEBI:29035"/>
    </cofactor>
    <text evidence="8">Binds 2 manganese ions per subunit.</text>
</comment>
<evidence type="ECO:0000256" key="2">
    <source>
        <dbReference type="ARBA" id="ARBA00000967"/>
    </source>
</evidence>